<evidence type="ECO:0000313" key="2">
    <source>
        <dbReference type="EMBL" id="RKP15790.1"/>
    </source>
</evidence>
<accession>A0A4P9YCA2</accession>
<gene>
    <name evidence="2" type="ORF">ROZALSC1DRAFT_31969</name>
</gene>
<keyword evidence="1" id="KW-0812">Transmembrane</keyword>
<organism evidence="2 3">
    <name type="scientific">Rozella allomycis (strain CSF55)</name>
    <dbReference type="NCBI Taxonomy" id="988480"/>
    <lineage>
        <taxon>Eukaryota</taxon>
        <taxon>Fungi</taxon>
        <taxon>Fungi incertae sedis</taxon>
        <taxon>Cryptomycota</taxon>
        <taxon>Cryptomycota incertae sedis</taxon>
        <taxon>Rozella</taxon>
    </lineage>
</organism>
<dbReference type="AlphaFoldDB" id="A0A4P9YCA2"/>
<keyword evidence="1" id="KW-0472">Membrane</keyword>
<sequence length="103" mass="11369">MGLQFPHGCFLGFVFELVSLVVVDVLIVIIIVESSLLRIVVGRGAGMCEARSWWRTCRAMLDKVIIGFTDLAEEEFGLAWNVPMRFVIAGGRFMIGETADSTS</sequence>
<evidence type="ECO:0000313" key="3">
    <source>
        <dbReference type="Proteomes" id="UP000281549"/>
    </source>
</evidence>
<dbReference type="Proteomes" id="UP000281549">
    <property type="component" value="Unassembled WGS sequence"/>
</dbReference>
<evidence type="ECO:0000256" key="1">
    <source>
        <dbReference type="SAM" id="Phobius"/>
    </source>
</evidence>
<feature type="transmembrane region" description="Helical" evidence="1">
    <location>
        <begin position="12"/>
        <end position="32"/>
    </location>
</feature>
<proteinExistence type="predicted"/>
<dbReference type="EMBL" id="ML007692">
    <property type="protein sequence ID" value="RKP15790.1"/>
    <property type="molecule type" value="Genomic_DNA"/>
</dbReference>
<name>A0A4P9YCA2_ROZAC</name>
<protein>
    <submittedName>
        <fullName evidence="2">Uncharacterized protein</fullName>
    </submittedName>
</protein>
<reference evidence="3" key="1">
    <citation type="journal article" date="2018" name="Nat. Microbiol.">
        <title>Leveraging single-cell genomics to expand the fungal tree of life.</title>
        <authorList>
            <person name="Ahrendt S.R."/>
            <person name="Quandt C.A."/>
            <person name="Ciobanu D."/>
            <person name="Clum A."/>
            <person name="Salamov A."/>
            <person name="Andreopoulos B."/>
            <person name="Cheng J.F."/>
            <person name="Woyke T."/>
            <person name="Pelin A."/>
            <person name="Henrissat B."/>
            <person name="Reynolds N.K."/>
            <person name="Benny G.L."/>
            <person name="Smith M.E."/>
            <person name="James T.Y."/>
            <person name="Grigoriev I.V."/>
        </authorList>
    </citation>
    <scope>NUCLEOTIDE SEQUENCE [LARGE SCALE GENOMIC DNA]</scope>
    <source>
        <strain evidence="3">CSF55</strain>
    </source>
</reference>
<keyword evidence="1" id="KW-1133">Transmembrane helix</keyword>